<proteinExistence type="predicted"/>
<reference evidence="1 2" key="1">
    <citation type="submission" date="2019-10" db="EMBL/GenBank/DDBJ databases">
        <title>Nocardia macrotermitis sp. nov. and Nocardia aurantia sp. nov., isolated from the gut of fungus growing-termite Macrotermes natalensis.</title>
        <authorList>
            <person name="Benndorf R."/>
            <person name="Schwitalla J."/>
            <person name="Martin K."/>
            <person name="De Beer W."/>
            <person name="Kaster A.-K."/>
            <person name="Vollmers J."/>
            <person name="Poulsen M."/>
            <person name="Beemelmanns C."/>
        </authorList>
    </citation>
    <scope>NUCLEOTIDE SEQUENCE [LARGE SCALE GENOMIC DNA]</scope>
    <source>
        <strain evidence="1 2">RB20</strain>
    </source>
</reference>
<evidence type="ECO:0000313" key="2">
    <source>
        <dbReference type="Proteomes" id="UP000438448"/>
    </source>
</evidence>
<comment type="caution">
    <text evidence="1">The sequence shown here is derived from an EMBL/GenBank/DDBJ whole genome shotgun (WGS) entry which is preliminary data.</text>
</comment>
<dbReference type="EMBL" id="WEGK01000001">
    <property type="protein sequence ID" value="MQY17427.1"/>
    <property type="molecule type" value="Genomic_DNA"/>
</dbReference>
<name>A0A7K0CVB4_9NOCA</name>
<protein>
    <submittedName>
        <fullName evidence="1">Uncharacterized protein</fullName>
    </submittedName>
</protein>
<dbReference type="Proteomes" id="UP000438448">
    <property type="component" value="Unassembled WGS sequence"/>
</dbReference>
<gene>
    <name evidence="1" type="ORF">NRB20_04910</name>
</gene>
<dbReference type="AlphaFoldDB" id="A0A7K0CVB4"/>
<evidence type="ECO:0000313" key="1">
    <source>
        <dbReference type="EMBL" id="MQY17427.1"/>
    </source>
</evidence>
<accession>A0A7K0CVB4</accession>
<keyword evidence="2" id="KW-1185">Reference proteome</keyword>
<organism evidence="1 2">
    <name type="scientific">Nocardia macrotermitis</name>
    <dbReference type="NCBI Taxonomy" id="2585198"/>
    <lineage>
        <taxon>Bacteria</taxon>
        <taxon>Bacillati</taxon>
        <taxon>Actinomycetota</taxon>
        <taxon>Actinomycetes</taxon>
        <taxon>Mycobacteriales</taxon>
        <taxon>Nocardiaceae</taxon>
        <taxon>Nocardia</taxon>
    </lineage>
</organism>
<sequence>MPEDSAKRLAASCDKLAAGLQSEIRASQVLTRVTGFPDLPSGRGLSQGFGAKGYEYVETLTSFQEVALRYKAVFLIAGKQFAEADAATRQAIKVATQKLEGGK</sequence>